<dbReference type="InterPro" id="IPR024195">
    <property type="entry name" value="NUDIX_hydrolase_YfcD_pred"/>
</dbReference>
<keyword evidence="5" id="KW-0460">Magnesium</keyword>
<dbReference type="EMBL" id="JALJOV010000861">
    <property type="protein sequence ID" value="KAK9859851.1"/>
    <property type="molecule type" value="Genomic_DNA"/>
</dbReference>
<reference evidence="7 8" key="1">
    <citation type="journal article" date="2024" name="Nat. Commun.">
        <title>Phylogenomics reveals the evolutionary origins of lichenization in chlorophyte algae.</title>
        <authorList>
            <person name="Puginier C."/>
            <person name="Libourel C."/>
            <person name="Otte J."/>
            <person name="Skaloud P."/>
            <person name="Haon M."/>
            <person name="Grisel S."/>
            <person name="Petersen M."/>
            <person name="Berrin J.G."/>
            <person name="Delaux P.M."/>
            <person name="Dal Grande F."/>
            <person name="Keller J."/>
        </authorList>
    </citation>
    <scope>NUCLEOTIDE SEQUENCE [LARGE SCALE GENOMIC DNA]</scope>
    <source>
        <strain evidence="7 8">SAG 2523</strain>
    </source>
</reference>
<dbReference type="PIRSF" id="PIRSF017340">
    <property type="entry name" value="Nudix_hydro"/>
    <property type="match status" value="1"/>
</dbReference>
<feature type="domain" description="Nudix hydrolase" evidence="6">
    <location>
        <begin position="45"/>
        <end position="173"/>
    </location>
</feature>
<dbReference type="PANTHER" id="PTHR10885:SF0">
    <property type="entry name" value="ISOPENTENYL-DIPHOSPHATE DELTA-ISOMERASE"/>
    <property type="match status" value="1"/>
</dbReference>
<dbReference type="InterPro" id="IPR000086">
    <property type="entry name" value="NUDIX_hydrolase_dom"/>
</dbReference>
<dbReference type="InterPro" id="IPR015797">
    <property type="entry name" value="NUDIX_hydrolase-like_dom_sf"/>
</dbReference>
<accession>A0AAW1SWY7</accession>
<evidence type="ECO:0000256" key="3">
    <source>
        <dbReference type="ARBA" id="ARBA00022723"/>
    </source>
</evidence>
<comment type="function">
    <text evidence="2">Catalyzes the 1,3-allylic rearrangement of the homoallylic substrate isopentenyl (IPP) to its highly electrophilic allylic isomer, dimethylallyl diphosphate (DMAPP).</text>
</comment>
<dbReference type="PROSITE" id="PS51462">
    <property type="entry name" value="NUDIX"/>
    <property type="match status" value="1"/>
</dbReference>
<proteinExistence type="predicted"/>
<sequence length="184" mass="20765">MLSSLVPDVFASNPVQQPKEQVQIVDENNQPIGSASRKDMREQQLLHRCSFVITRNSQEQVLVQKRVHFKEIYPSFYDPAPGGVVGAGESYEKSAAREIEEEMGISGVSLVRCFEFLYRDKMAQHFGGVFSCVYDGPLRLDPQEVESAEWWDLQDVKKLLQDGPVSPDSKIAFERYLKDCCGGS</sequence>
<evidence type="ECO:0000259" key="6">
    <source>
        <dbReference type="PROSITE" id="PS51462"/>
    </source>
</evidence>
<gene>
    <name evidence="7" type="ORF">WJX84_000727</name>
</gene>
<dbReference type="GO" id="GO:0016817">
    <property type="term" value="F:hydrolase activity, acting on acid anhydrides"/>
    <property type="evidence" value="ECO:0007669"/>
    <property type="project" value="InterPro"/>
</dbReference>
<keyword evidence="4" id="KW-0378">Hydrolase</keyword>
<evidence type="ECO:0000256" key="2">
    <source>
        <dbReference type="ARBA" id="ARBA00003951"/>
    </source>
</evidence>
<comment type="cofactor">
    <cofactor evidence="1">
        <name>Mg(2+)</name>
        <dbReference type="ChEBI" id="CHEBI:18420"/>
    </cofactor>
</comment>
<dbReference type="Gene3D" id="3.90.79.10">
    <property type="entry name" value="Nucleoside Triphosphate Pyrophosphohydrolase"/>
    <property type="match status" value="1"/>
</dbReference>
<dbReference type="CDD" id="cd04697">
    <property type="entry name" value="NUDIX_Hydrolase"/>
    <property type="match status" value="1"/>
</dbReference>
<organism evidence="7 8">
    <name type="scientific">Apatococcus fuscideae</name>
    <dbReference type="NCBI Taxonomy" id="2026836"/>
    <lineage>
        <taxon>Eukaryota</taxon>
        <taxon>Viridiplantae</taxon>
        <taxon>Chlorophyta</taxon>
        <taxon>core chlorophytes</taxon>
        <taxon>Trebouxiophyceae</taxon>
        <taxon>Chlorellales</taxon>
        <taxon>Chlorellaceae</taxon>
        <taxon>Apatococcus</taxon>
    </lineage>
</organism>
<comment type="caution">
    <text evidence="7">The sequence shown here is derived from an EMBL/GenBank/DDBJ whole genome shotgun (WGS) entry which is preliminary data.</text>
</comment>
<name>A0AAW1SWY7_9CHLO</name>
<dbReference type="Proteomes" id="UP001485043">
    <property type="component" value="Unassembled WGS sequence"/>
</dbReference>
<protein>
    <recommendedName>
        <fullName evidence="6">Nudix hydrolase domain-containing protein</fullName>
    </recommendedName>
</protein>
<dbReference type="PANTHER" id="PTHR10885">
    <property type="entry name" value="ISOPENTENYL-DIPHOSPHATE DELTA-ISOMERASE"/>
    <property type="match status" value="1"/>
</dbReference>
<evidence type="ECO:0000256" key="4">
    <source>
        <dbReference type="ARBA" id="ARBA00022801"/>
    </source>
</evidence>
<dbReference type="SUPFAM" id="SSF55811">
    <property type="entry name" value="Nudix"/>
    <property type="match status" value="1"/>
</dbReference>
<keyword evidence="3" id="KW-0479">Metal-binding</keyword>
<dbReference type="AlphaFoldDB" id="A0AAW1SWY7"/>
<evidence type="ECO:0000313" key="7">
    <source>
        <dbReference type="EMBL" id="KAK9859851.1"/>
    </source>
</evidence>
<evidence type="ECO:0000313" key="8">
    <source>
        <dbReference type="Proteomes" id="UP001485043"/>
    </source>
</evidence>
<evidence type="ECO:0000256" key="5">
    <source>
        <dbReference type="ARBA" id="ARBA00022842"/>
    </source>
</evidence>
<keyword evidence="8" id="KW-1185">Reference proteome</keyword>
<dbReference type="Pfam" id="PF00293">
    <property type="entry name" value="NUDIX"/>
    <property type="match status" value="1"/>
</dbReference>
<dbReference type="GO" id="GO:0046872">
    <property type="term" value="F:metal ion binding"/>
    <property type="evidence" value="ECO:0007669"/>
    <property type="project" value="UniProtKB-KW"/>
</dbReference>
<evidence type="ECO:0000256" key="1">
    <source>
        <dbReference type="ARBA" id="ARBA00001946"/>
    </source>
</evidence>